<evidence type="ECO:0000256" key="5">
    <source>
        <dbReference type="ARBA" id="ARBA00022777"/>
    </source>
</evidence>
<dbReference type="InterPro" id="IPR017441">
    <property type="entry name" value="Protein_kinase_ATP_BS"/>
</dbReference>
<dbReference type="RefSeq" id="WP_184814539.1">
    <property type="nucleotide sequence ID" value="NZ_JACHJQ010000007.1"/>
</dbReference>
<sequence length="233" mass="25352">MTEEHPTLIAGRYRIGTMLGRGGMGVVWRATDEFLEREVAIKEMRLPVASGQETATAHGRTMREARSAAKLSHTAIITVHDVITHDDRPWIVMELIDGPSLAEVVRLNGPLPRNRVADIAISLLTALDAAHRKGILHRDVKPANVLVDGDRVVLTDFGIAAVDGSTALTATNQIIGSPQYLAPERITDGRTGPPGDLWSLGVTLYVALTGRPRSNGRTPRRCSPPCSPRPRRR</sequence>
<evidence type="ECO:0000256" key="7">
    <source>
        <dbReference type="PROSITE-ProRule" id="PRU10141"/>
    </source>
</evidence>
<dbReference type="InterPro" id="IPR008271">
    <property type="entry name" value="Ser/Thr_kinase_AS"/>
</dbReference>
<evidence type="ECO:0000313" key="11">
    <source>
        <dbReference type="Proteomes" id="UP000520767"/>
    </source>
</evidence>
<evidence type="ECO:0000256" key="8">
    <source>
        <dbReference type="SAM" id="MobiDB-lite"/>
    </source>
</evidence>
<dbReference type="AlphaFoldDB" id="A0A7W7VHX5"/>
<dbReference type="PANTHER" id="PTHR43289:SF6">
    <property type="entry name" value="SERINE_THREONINE-PROTEIN KINASE NEKL-3"/>
    <property type="match status" value="1"/>
</dbReference>
<dbReference type="Gene3D" id="3.30.200.20">
    <property type="entry name" value="Phosphorylase Kinase, domain 1"/>
    <property type="match status" value="1"/>
</dbReference>
<dbReference type="InterPro" id="IPR000719">
    <property type="entry name" value="Prot_kinase_dom"/>
</dbReference>
<feature type="region of interest" description="Disordered" evidence="8">
    <location>
        <begin position="210"/>
        <end position="233"/>
    </location>
</feature>
<dbReference type="PROSITE" id="PS00107">
    <property type="entry name" value="PROTEIN_KINASE_ATP"/>
    <property type="match status" value="1"/>
</dbReference>
<evidence type="ECO:0000256" key="6">
    <source>
        <dbReference type="ARBA" id="ARBA00022840"/>
    </source>
</evidence>
<feature type="binding site" evidence="7">
    <location>
        <position position="42"/>
    </location>
    <ligand>
        <name>ATP</name>
        <dbReference type="ChEBI" id="CHEBI:30616"/>
    </ligand>
</feature>
<evidence type="ECO:0000259" key="9">
    <source>
        <dbReference type="PROSITE" id="PS50011"/>
    </source>
</evidence>
<protein>
    <recommendedName>
        <fullName evidence="1">non-specific serine/threonine protein kinase</fullName>
        <ecNumber evidence="1">2.7.11.1</ecNumber>
    </recommendedName>
</protein>
<keyword evidence="4 7" id="KW-0547">Nucleotide-binding</keyword>
<dbReference type="EMBL" id="JACHJQ010000007">
    <property type="protein sequence ID" value="MBB4910500.1"/>
    <property type="molecule type" value="Genomic_DNA"/>
</dbReference>
<keyword evidence="11" id="KW-1185">Reference proteome</keyword>
<organism evidence="10 11">
    <name type="scientific">Actinophytocola algeriensis</name>
    <dbReference type="NCBI Taxonomy" id="1768010"/>
    <lineage>
        <taxon>Bacteria</taxon>
        <taxon>Bacillati</taxon>
        <taxon>Actinomycetota</taxon>
        <taxon>Actinomycetes</taxon>
        <taxon>Pseudonocardiales</taxon>
        <taxon>Pseudonocardiaceae</taxon>
    </lineage>
</organism>
<keyword evidence="3" id="KW-0808">Transferase</keyword>
<dbReference type="GO" id="GO:0004674">
    <property type="term" value="F:protein serine/threonine kinase activity"/>
    <property type="evidence" value="ECO:0007669"/>
    <property type="project" value="UniProtKB-KW"/>
</dbReference>
<comment type="caution">
    <text evidence="10">The sequence shown here is derived from an EMBL/GenBank/DDBJ whole genome shotgun (WGS) entry which is preliminary data.</text>
</comment>
<gene>
    <name evidence="10" type="ORF">FHR82_006758</name>
</gene>
<dbReference type="EC" id="2.7.11.1" evidence="1"/>
<proteinExistence type="predicted"/>
<dbReference type="PROSITE" id="PS00108">
    <property type="entry name" value="PROTEIN_KINASE_ST"/>
    <property type="match status" value="1"/>
</dbReference>
<evidence type="ECO:0000256" key="1">
    <source>
        <dbReference type="ARBA" id="ARBA00012513"/>
    </source>
</evidence>
<evidence type="ECO:0000256" key="2">
    <source>
        <dbReference type="ARBA" id="ARBA00022527"/>
    </source>
</evidence>
<name>A0A7W7VHX5_9PSEU</name>
<dbReference type="SUPFAM" id="SSF56112">
    <property type="entry name" value="Protein kinase-like (PK-like)"/>
    <property type="match status" value="1"/>
</dbReference>
<dbReference type="PANTHER" id="PTHR43289">
    <property type="entry name" value="MITOGEN-ACTIVATED PROTEIN KINASE KINASE KINASE 20-RELATED"/>
    <property type="match status" value="1"/>
</dbReference>
<accession>A0A7W7VHX5</accession>
<dbReference type="Proteomes" id="UP000520767">
    <property type="component" value="Unassembled WGS sequence"/>
</dbReference>
<evidence type="ECO:0000256" key="4">
    <source>
        <dbReference type="ARBA" id="ARBA00022741"/>
    </source>
</evidence>
<reference evidence="10 11" key="1">
    <citation type="submission" date="2020-08" db="EMBL/GenBank/DDBJ databases">
        <title>Genomic Encyclopedia of Type Strains, Phase III (KMG-III): the genomes of soil and plant-associated and newly described type strains.</title>
        <authorList>
            <person name="Whitman W."/>
        </authorList>
    </citation>
    <scope>NUCLEOTIDE SEQUENCE [LARGE SCALE GENOMIC DNA]</scope>
    <source>
        <strain evidence="10 11">CECT 8960</strain>
    </source>
</reference>
<dbReference type="SMART" id="SM00220">
    <property type="entry name" value="S_TKc"/>
    <property type="match status" value="1"/>
</dbReference>
<dbReference type="GO" id="GO:0005524">
    <property type="term" value="F:ATP binding"/>
    <property type="evidence" value="ECO:0007669"/>
    <property type="project" value="UniProtKB-UniRule"/>
</dbReference>
<dbReference type="Gene3D" id="1.10.510.10">
    <property type="entry name" value="Transferase(Phosphotransferase) domain 1"/>
    <property type="match status" value="1"/>
</dbReference>
<feature type="domain" description="Protein kinase" evidence="9">
    <location>
        <begin position="13"/>
        <end position="233"/>
    </location>
</feature>
<dbReference type="CDD" id="cd14014">
    <property type="entry name" value="STKc_PknB_like"/>
    <property type="match status" value="1"/>
</dbReference>
<dbReference type="Pfam" id="PF00069">
    <property type="entry name" value="Pkinase"/>
    <property type="match status" value="1"/>
</dbReference>
<keyword evidence="6 7" id="KW-0067">ATP-binding</keyword>
<keyword evidence="2 10" id="KW-0723">Serine/threonine-protein kinase</keyword>
<dbReference type="PROSITE" id="PS50011">
    <property type="entry name" value="PROTEIN_KINASE_DOM"/>
    <property type="match status" value="1"/>
</dbReference>
<evidence type="ECO:0000313" key="10">
    <source>
        <dbReference type="EMBL" id="MBB4910500.1"/>
    </source>
</evidence>
<keyword evidence="5 10" id="KW-0418">Kinase</keyword>
<dbReference type="InterPro" id="IPR011009">
    <property type="entry name" value="Kinase-like_dom_sf"/>
</dbReference>
<evidence type="ECO:0000256" key="3">
    <source>
        <dbReference type="ARBA" id="ARBA00022679"/>
    </source>
</evidence>